<dbReference type="Proteomes" id="UP000023464">
    <property type="component" value="Unassembled WGS sequence"/>
</dbReference>
<proteinExistence type="predicted"/>
<dbReference type="Pfam" id="PF00196">
    <property type="entry name" value="GerE"/>
    <property type="match status" value="1"/>
</dbReference>
<dbReference type="InterPro" id="IPR013656">
    <property type="entry name" value="PAS_4"/>
</dbReference>
<dbReference type="PROSITE" id="PS50043">
    <property type="entry name" value="HTH_LUXR_2"/>
    <property type="match status" value="1"/>
</dbReference>
<dbReference type="GO" id="GO:0006355">
    <property type="term" value="P:regulation of DNA-templated transcription"/>
    <property type="evidence" value="ECO:0007669"/>
    <property type="project" value="InterPro"/>
</dbReference>
<dbReference type="PATRIC" id="fig|1393736.3.peg.1593"/>
<name>A0A022PJK8_9GAMM</name>
<dbReference type="InterPro" id="IPR016032">
    <property type="entry name" value="Sig_transdc_resp-reg_C-effctor"/>
</dbReference>
<dbReference type="Gene3D" id="1.10.10.10">
    <property type="entry name" value="Winged helix-like DNA-binding domain superfamily/Winged helix DNA-binding domain"/>
    <property type="match status" value="1"/>
</dbReference>
<evidence type="ECO:0000313" key="3">
    <source>
        <dbReference type="EMBL" id="EYU15841.1"/>
    </source>
</evidence>
<protein>
    <submittedName>
        <fullName evidence="3">Response regulator CheY-like receiver protein</fullName>
    </submittedName>
</protein>
<dbReference type="AlphaFoldDB" id="A0A022PJK8"/>
<keyword evidence="4" id="KW-1185">Reference proteome</keyword>
<dbReference type="InterPro" id="IPR036388">
    <property type="entry name" value="WH-like_DNA-bd_sf"/>
</dbReference>
<gene>
    <name evidence="3" type="ORF">BA1DRAFT_01578</name>
</gene>
<organism evidence="3 4">
    <name type="scientific">Photorhabdus aegyptia</name>
    <dbReference type="NCBI Taxonomy" id="2805098"/>
    <lineage>
        <taxon>Bacteria</taxon>
        <taxon>Pseudomonadati</taxon>
        <taxon>Pseudomonadota</taxon>
        <taxon>Gammaproteobacteria</taxon>
        <taxon>Enterobacterales</taxon>
        <taxon>Morganellaceae</taxon>
        <taxon>Photorhabdus</taxon>
    </lineage>
</organism>
<accession>A0A022PJK8</accession>
<dbReference type="InterPro" id="IPR000792">
    <property type="entry name" value="Tscrpt_reg_LuxR_C"/>
</dbReference>
<feature type="domain" description="HTH luxR-type" evidence="2">
    <location>
        <begin position="145"/>
        <end position="210"/>
    </location>
</feature>
<keyword evidence="1" id="KW-0238">DNA-binding</keyword>
<evidence type="ECO:0000256" key="1">
    <source>
        <dbReference type="ARBA" id="ARBA00023125"/>
    </source>
</evidence>
<dbReference type="SUPFAM" id="SSF46894">
    <property type="entry name" value="C-terminal effector domain of the bipartite response regulators"/>
    <property type="match status" value="1"/>
</dbReference>
<evidence type="ECO:0000313" key="4">
    <source>
        <dbReference type="Proteomes" id="UP000023464"/>
    </source>
</evidence>
<dbReference type="EMBL" id="JFGV01000018">
    <property type="protein sequence ID" value="EYU15841.1"/>
    <property type="molecule type" value="Genomic_DNA"/>
</dbReference>
<evidence type="ECO:0000259" key="2">
    <source>
        <dbReference type="PROSITE" id="PS50043"/>
    </source>
</evidence>
<dbReference type="Pfam" id="PF08448">
    <property type="entry name" value="PAS_4"/>
    <property type="match status" value="1"/>
</dbReference>
<dbReference type="GO" id="GO:0003677">
    <property type="term" value="F:DNA binding"/>
    <property type="evidence" value="ECO:0007669"/>
    <property type="project" value="UniProtKB-KW"/>
</dbReference>
<sequence>MKNCTISPQIINTMEISHEPWGIKDSSSNFIYGNSATKKYIHNFKASFDYEGLYDHELPWEGAEFAKEFIIQDKRVMEKEQRICSIETHIFGQNQILSSYFCEKLPFYHENGNCIGVMYHCWEAQDYSLSCLHQYYKELPTSIMLQPPSDIFTPREWDIIFFFLQKYTRKQIRQKLNISYHTVETYMSRIYGKIGVHSSQQLEEYCLANNFHHYVPEKFLLS</sequence>
<reference evidence="3 4" key="1">
    <citation type="submission" date="2014-03" db="EMBL/GenBank/DDBJ databases">
        <title>Draft Genome of Photorhabdus luminescens BA1, an Egyptian Isolate.</title>
        <authorList>
            <person name="Ghazal S."/>
            <person name="Hurst S.G.IV."/>
            <person name="Morris K."/>
            <person name="Thomas K."/>
            <person name="Tisa L.S."/>
        </authorList>
    </citation>
    <scope>NUCLEOTIDE SEQUENCE [LARGE SCALE GENOMIC DNA]</scope>
    <source>
        <strain evidence="3 4">BA1</strain>
    </source>
</reference>
<dbReference type="CDD" id="cd06170">
    <property type="entry name" value="LuxR_C_like"/>
    <property type="match status" value="1"/>
</dbReference>
<comment type="caution">
    <text evidence="3">The sequence shown here is derived from an EMBL/GenBank/DDBJ whole genome shotgun (WGS) entry which is preliminary data.</text>
</comment>
<dbReference type="SMART" id="SM00421">
    <property type="entry name" value="HTH_LUXR"/>
    <property type="match status" value="1"/>
</dbReference>
<dbReference type="RefSeq" id="WP_036777653.1">
    <property type="nucleotide sequence ID" value="NZ_CAWLTM010000097.1"/>
</dbReference>